<reference evidence="1 2" key="1">
    <citation type="submission" date="2024-10" db="EMBL/GenBank/DDBJ databases">
        <title>Updated reference genomes for cyclostephanoid diatoms.</title>
        <authorList>
            <person name="Roberts W.R."/>
            <person name="Alverson A.J."/>
        </authorList>
    </citation>
    <scope>NUCLEOTIDE SEQUENCE [LARGE SCALE GENOMIC DNA]</scope>
    <source>
        <strain evidence="1 2">AJA010-31</strain>
    </source>
</reference>
<dbReference type="AlphaFoldDB" id="A0ABD3PHG8"/>
<dbReference type="Proteomes" id="UP001530400">
    <property type="component" value="Unassembled WGS sequence"/>
</dbReference>
<evidence type="ECO:0000313" key="2">
    <source>
        <dbReference type="Proteomes" id="UP001530400"/>
    </source>
</evidence>
<dbReference type="EMBL" id="JALLPJ020000622">
    <property type="protein sequence ID" value="KAL3787143.1"/>
    <property type="molecule type" value="Genomic_DNA"/>
</dbReference>
<comment type="caution">
    <text evidence="1">The sequence shown here is derived from an EMBL/GenBank/DDBJ whole genome shotgun (WGS) entry which is preliminary data.</text>
</comment>
<evidence type="ECO:0000313" key="1">
    <source>
        <dbReference type="EMBL" id="KAL3787143.1"/>
    </source>
</evidence>
<organism evidence="1 2">
    <name type="scientific">Cyclotella atomus</name>
    <dbReference type="NCBI Taxonomy" id="382360"/>
    <lineage>
        <taxon>Eukaryota</taxon>
        <taxon>Sar</taxon>
        <taxon>Stramenopiles</taxon>
        <taxon>Ochrophyta</taxon>
        <taxon>Bacillariophyta</taxon>
        <taxon>Coscinodiscophyceae</taxon>
        <taxon>Thalassiosirophycidae</taxon>
        <taxon>Stephanodiscales</taxon>
        <taxon>Stephanodiscaceae</taxon>
        <taxon>Cyclotella</taxon>
    </lineage>
</organism>
<protein>
    <submittedName>
        <fullName evidence="1">Uncharacterized protein</fullName>
    </submittedName>
</protein>
<keyword evidence="2" id="KW-1185">Reference proteome</keyword>
<name>A0ABD3PHG8_9STRA</name>
<proteinExistence type="predicted"/>
<sequence length="64" mass="7249">MIREDEIPDVTTVIASDMGLRYLLRNDILTALDDARAELKYQMKQIDVDGRDLYDSLLSAQSAC</sequence>
<gene>
    <name evidence="1" type="ORF">ACHAWO_010701</name>
</gene>
<accession>A0ABD3PHG8</accession>